<gene>
    <name evidence="2" type="ORF">PISMIDRAFT_485087</name>
</gene>
<proteinExistence type="predicted"/>
<dbReference type="HOGENOM" id="CLU_491848_0_0_1"/>
<keyword evidence="3" id="KW-1185">Reference proteome</keyword>
<feature type="compositionally biased region" description="Polar residues" evidence="1">
    <location>
        <begin position="77"/>
        <end position="87"/>
    </location>
</feature>
<feature type="region of interest" description="Disordered" evidence="1">
    <location>
        <begin position="386"/>
        <end position="411"/>
    </location>
</feature>
<feature type="compositionally biased region" description="Polar residues" evidence="1">
    <location>
        <begin position="108"/>
        <end position="127"/>
    </location>
</feature>
<reference evidence="2 3" key="1">
    <citation type="submission" date="2014-04" db="EMBL/GenBank/DDBJ databases">
        <authorList>
            <consortium name="DOE Joint Genome Institute"/>
            <person name="Kuo A."/>
            <person name="Kohler A."/>
            <person name="Costa M.D."/>
            <person name="Nagy L.G."/>
            <person name="Floudas D."/>
            <person name="Copeland A."/>
            <person name="Barry K.W."/>
            <person name="Cichocki N."/>
            <person name="Veneault-Fourrey C."/>
            <person name="LaButti K."/>
            <person name="Lindquist E.A."/>
            <person name="Lipzen A."/>
            <person name="Lundell T."/>
            <person name="Morin E."/>
            <person name="Murat C."/>
            <person name="Sun H."/>
            <person name="Tunlid A."/>
            <person name="Henrissat B."/>
            <person name="Grigoriev I.V."/>
            <person name="Hibbett D.S."/>
            <person name="Martin F."/>
            <person name="Nordberg H.P."/>
            <person name="Cantor M.N."/>
            <person name="Hua S.X."/>
        </authorList>
    </citation>
    <scope>NUCLEOTIDE SEQUENCE [LARGE SCALE GENOMIC DNA]</scope>
    <source>
        <strain evidence="2 3">441</strain>
    </source>
</reference>
<organism evidence="2 3">
    <name type="scientific">Pisolithus microcarpus 441</name>
    <dbReference type="NCBI Taxonomy" id="765257"/>
    <lineage>
        <taxon>Eukaryota</taxon>
        <taxon>Fungi</taxon>
        <taxon>Dikarya</taxon>
        <taxon>Basidiomycota</taxon>
        <taxon>Agaricomycotina</taxon>
        <taxon>Agaricomycetes</taxon>
        <taxon>Agaricomycetidae</taxon>
        <taxon>Boletales</taxon>
        <taxon>Sclerodermatineae</taxon>
        <taxon>Pisolithaceae</taxon>
        <taxon>Pisolithus</taxon>
    </lineage>
</organism>
<accession>A0A0C9YWT9</accession>
<feature type="compositionally biased region" description="Basic and acidic residues" evidence="1">
    <location>
        <begin position="386"/>
        <end position="400"/>
    </location>
</feature>
<feature type="compositionally biased region" description="Polar residues" evidence="1">
    <location>
        <begin position="59"/>
        <end position="70"/>
    </location>
</feature>
<dbReference type="Proteomes" id="UP000054018">
    <property type="component" value="Unassembled WGS sequence"/>
</dbReference>
<dbReference type="OrthoDB" id="552194at2759"/>
<feature type="compositionally biased region" description="Polar residues" evidence="1">
    <location>
        <begin position="502"/>
        <end position="519"/>
    </location>
</feature>
<feature type="region of interest" description="Disordered" evidence="1">
    <location>
        <begin position="437"/>
        <end position="554"/>
    </location>
</feature>
<dbReference type="STRING" id="765257.A0A0C9YWT9"/>
<dbReference type="AlphaFoldDB" id="A0A0C9YWT9"/>
<sequence>MSVPIVTVETLLNAVISINVSVLLSTSNPHQLENSSPPVADANARSDKPCLTSISSRQEGMGANHQSNPSLPVEAEISNSRSRSPQPATEIKVQPPPSRRQLIRSVKPLSTSSDKDQSNMPGLQSSGDLGATVPPAPSTNRPKLKRRAATPTTGTASMVDTILCEKETEREPPLKRFKALFDASDPDKLSADAPNNLDATKHAGISADATQVTGSATQNTSLHAHGTSPRMQVLDAVTEEEEESIYTRPVLSQSLPSAPPPNQLAVAQRARTPPREISGGTLATNNVEMGRVDTAGDQMPSEPNQPTRQLDTDQAFLTAVASRKRGKKGEDEFDREFNKLRISKPDIHGGQEEDWAVLGDFDNDVRNIRGNFMVVMEVDIYRDGRPRETAPARRDYDGKPNFKKFKKTPTPSSRYPVELVIKADDDYGVGPGYWKDSTAIKDSTLPPSQPGVQRRPRTILESEDEDTEELPIAKKPRKQPAALEAKSQTARLFLDSDDESTQGRNSQRFTQGQGTSSQGVHVGRERGNKRHIIADDDSDEEAAFKGFRKKRRVR</sequence>
<feature type="region of interest" description="Disordered" evidence="1">
    <location>
        <begin position="209"/>
        <end position="230"/>
    </location>
</feature>
<dbReference type="EMBL" id="KN833689">
    <property type="protein sequence ID" value="KIK29525.1"/>
    <property type="molecule type" value="Genomic_DNA"/>
</dbReference>
<protein>
    <submittedName>
        <fullName evidence="2">Uncharacterized protein</fullName>
    </submittedName>
</protein>
<evidence type="ECO:0000313" key="3">
    <source>
        <dbReference type="Proteomes" id="UP000054018"/>
    </source>
</evidence>
<evidence type="ECO:0000256" key="1">
    <source>
        <dbReference type="SAM" id="MobiDB-lite"/>
    </source>
</evidence>
<feature type="compositionally biased region" description="Polar residues" evidence="1">
    <location>
        <begin position="209"/>
        <end position="222"/>
    </location>
</feature>
<name>A0A0C9YWT9_9AGAM</name>
<reference evidence="3" key="2">
    <citation type="submission" date="2015-01" db="EMBL/GenBank/DDBJ databases">
        <title>Evolutionary Origins and Diversification of the Mycorrhizal Mutualists.</title>
        <authorList>
            <consortium name="DOE Joint Genome Institute"/>
            <consortium name="Mycorrhizal Genomics Consortium"/>
            <person name="Kohler A."/>
            <person name="Kuo A."/>
            <person name="Nagy L.G."/>
            <person name="Floudas D."/>
            <person name="Copeland A."/>
            <person name="Barry K.W."/>
            <person name="Cichocki N."/>
            <person name="Veneault-Fourrey C."/>
            <person name="LaButti K."/>
            <person name="Lindquist E.A."/>
            <person name="Lipzen A."/>
            <person name="Lundell T."/>
            <person name="Morin E."/>
            <person name="Murat C."/>
            <person name="Riley R."/>
            <person name="Ohm R."/>
            <person name="Sun H."/>
            <person name="Tunlid A."/>
            <person name="Henrissat B."/>
            <person name="Grigoriev I.V."/>
            <person name="Hibbett D.S."/>
            <person name="Martin F."/>
        </authorList>
    </citation>
    <scope>NUCLEOTIDE SEQUENCE [LARGE SCALE GENOMIC DNA]</scope>
    <source>
        <strain evidence="3">441</strain>
    </source>
</reference>
<evidence type="ECO:0000313" key="2">
    <source>
        <dbReference type="EMBL" id="KIK29525.1"/>
    </source>
</evidence>
<feature type="region of interest" description="Disordered" evidence="1">
    <location>
        <begin position="59"/>
        <end position="157"/>
    </location>
</feature>